<evidence type="ECO:0000313" key="1">
    <source>
        <dbReference type="EMBL" id="PNR35887.1"/>
    </source>
</evidence>
<gene>
    <name evidence="2" type="primary">LOC112294826</name>
    <name evidence="1" type="ORF">PHYPA_021737</name>
</gene>
<dbReference type="SUPFAM" id="SSF56784">
    <property type="entry name" value="HAD-like"/>
    <property type="match status" value="1"/>
</dbReference>
<dbReference type="SFLD" id="SFLDS00003">
    <property type="entry name" value="Haloacid_Dehalogenase"/>
    <property type="match status" value="1"/>
</dbReference>
<dbReference type="PANTHER" id="PTHR43885:SF1">
    <property type="entry name" value="SUPERFAMILY HYDROLASE, PUTATIVE (AFU_ORTHOLOGUE AFUA_4G13290)-RELATED"/>
    <property type="match status" value="1"/>
</dbReference>
<protein>
    <recommendedName>
        <fullName evidence="4">Haloacid dehalogenase-like hydrolase domain-containing protein</fullName>
    </recommendedName>
</protein>
<dbReference type="InterPro" id="IPR023214">
    <property type="entry name" value="HAD_sf"/>
</dbReference>
<name>A9RSL1_PHYPA</name>
<dbReference type="EnsemblPlants" id="Pp3c17_6550V3.1">
    <property type="protein sequence ID" value="PAC:32906385.CDS.1"/>
    <property type="gene ID" value="Pp3c17_6550"/>
</dbReference>
<proteinExistence type="predicted"/>
<evidence type="ECO:0000313" key="3">
    <source>
        <dbReference type="Proteomes" id="UP000006727"/>
    </source>
</evidence>
<accession>A9RSL1</accession>
<dbReference type="GeneID" id="112294826"/>
<evidence type="ECO:0000313" key="2">
    <source>
        <dbReference type="EnsemblPlants" id="PAC:32906385.CDS.1"/>
    </source>
</evidence>
<dbReference type="PANTHER" id="PTHR43885">
    <property type="entry name" value="HALOACID DEHALOGENASE-LIKE HYDROLASE"/>
    <property type="match status" value="1"/>
</dbReference>
<dbReference type="InterPro" id="IPR036412">
    <property type="entry name" value="HAD-like_sf"/>
</dbReference>
<dbReference type="Gramene" id="Pp3c17_6550V3.1">
    <property type="protein sequence ID" value="PAC:32906385.CDS.1"/>
    <property type="gene ID" value="Pp3c17_6550"/>
</dbReference>
<dbReference type="HOGENOM" id="CLU_045011_11_2_1"/>
<dbReference type="STRING" id="3218.A9RSL1"/>
<dbReference type="Gene3D" id="3.40.50.1000">
    <property type="entry name" value="HAD superfamily/HAD-like"/>
    <property type="match status" value="1"/>
</dbReference>
<sequence>MRNSLAGAVLPIRRLAIMATAGANSHAKPPLKGIVFDMDGTLTVPCIDFQLMYKRTLGEDHPDVVNNSPIDILHEISSWSPDKQVRAYAIITEIEKEAHGKLQIMPGAKEVCSFLDVRRIRRGLITRNVKDSVDYFHSRFGLKAFAPALSREFTPYKPSPAPLLHICDVWGMSPSQVMMVGDSASDDIVCGNRAGALTCLLDESGRYETGSLPDEQTPTHKIQSFYDIISILDNYDLQSAETG</sequence>
<organism evidence="1">
    <name type="scientific">Physcomitrium patens</name>
    <name type="common">Spreading-leaved earth moss</name>
    <name type="synonym">Physcomitrella patens</name>
    <dbReference type="NCBI Taxonomy" id="3218"/>
    <lineage>
        <taxon>Eukaryota</taxon>
        <taxon>Viridiplantae</taxon>
        <taxon>Streptophyta</taxon>
        <taxon>Embryophyta</taxon>
        <taxon>Bryophyta</taxon>
        <taxon>Bryophytina</taxon>
        <taxon>Bryopsida</taxon>
        <taxon>Funariidae</taxon>
        <taxon>Funariales</taxon>
        <taxon>Funariaceae</taxon>
        <taxon>Physcomitrium</taxon>
    </lineage>
</organism>
<dbReference type="OrthoDB" id="426235at2759"/>
<dbReference type="RefSeq" id="XP_024401479.1">
    <property type="nucleotide sequence ID" value="XM_024545711.2"/>
</dbReference>
<dbReference type="eggNOG" id="ENOG502QR7R">
    <property type="taxonomic scope" value="Eukaryota"/>
</dbReference>
<dbReference type="EnsemblPlants" id="Pp3c17_6550V3.2">
    <property type="protein sequence ID" value="PAC:32906386.CDS.1"/>
    <property type="gene ID" value="Pp3c17_6550"/>
</dbReference>
<dbReference type="PaxDb" id="3218-PP1S26_22V6.1"/>
<dbReference type="OMA" id="MIHINCP"/>
<keyword evidence="3" id="KW-1185">Reference proteome</keyword>
<dbReference type="Gramene" id="Pp3c17_6550V3.2">
    <property type="protein sequence ID" value="PAC:32906386.CDS.1"/>
    <property type="gene ID" value="Pp3c17_6550"/>
</dbReference>
<dbReference type="NCBIfam" id="TIGR01549">
    <property type="entry name" value="HAD-SF-IA-v1"/>
    <property type="match status" value="1"/>
</dbReference>
<dbReference type="InterPro" id="IPR006439">
    <property type="entry name" value="HAD-SF_hydro_IA"/>
</dbReference>
<reference evidence="1 3" key="2">
    <citation type="journal article" date="2018" name="Plant J.">
        <title>The Physcomitrella patens chromosome-scale assembly reveals moss genome structure and evolution.</title>
        <authorList>
            <person name="Lang D."/>
            <person name="Ullrich K.K."/>
            <person name="Murat F."/>
            <person name="Fuchs J."/>
            <person name="Jenkins J."/>
            <person name="Haas F.B."/>
            <person name="Piednoel M."/>
            <person name="Gundlach H."/>
            <person name="Van Bel M."/>
            <person name="Meyberg R."/>
            <person name="Vives C."/>
            <person name="Morata J."/>
            <person name="Symeonidi A."/>
            <person name="Hiss M."/>
            <person name="Muchero W."/>
            <person name="Kamisugi Y."/>
            <person name="Saleh O."/>
            <person name="Blanc G."/>
            <person name="Decker E.L."/>
            <person name="van Gessel N."/>
            <person name="Grimwood J."/>
            <person name="Hayes R.D."/>
            <person name="Graham S.W."/>
            <person name="Gunter L.E."/>
            <person name="McDaniel S.F."/>
            <person name="Hoernstein S.N.W."/>
            <person name="Larsson A."/>
            <person name="Li F.W."/>
            <person name="Perroud P.F."/>
            <person name="Phillips J."/>
            <person name="Ranjan P."/>
            <person name="Rokshar D.S."/>
            <person name="Rothfels C.J."/>
            <person name="Schneider L."/>
            <person name="Shu S."/>
            <person name="Stevenson D.W."/>
            <person name="Thummler F."/>
            <person name="Tillich M."/>
            <person name="Villarreal Aguilar J.C."/>
            <person name="Widiez T."/>
            <person name="Wong G.K."/>
            <person name="Wymore A."/>
            <person name="Zhang Y."/>
            <person name="Zimmer A.D."/>
            <person name="Quatrano R.S."/>
            <person name="Mayer K.F.X."/>
            <person name="Goodstein D."/>
            <person name="Casacuberta J.M."/>
            <person name="Vandepoele K."/>
            <person name="Reski R."/>
            <person name="Cuming A.C."/>
            <person name="Tuskan G.A."/>
            <person name="Maumus F."/>
            <person name="Salse J."/>
            <person name="Schmutz J."/>
            <person name="Rensing S.A."/>
        </authorList>
    </citation>
    <scope>NUCLEOTIDE SEQUENCE [LARGE SCALE GENOMIC DNA]</scope>
    <source>
        <strain evidence="2 3">cv. Gransden 2004</strain>
    </source>
</reference>
<dbReference type="Proteomes" id="UP000006727">
    <property type="component" value="Chromosome 17"/>
</dbReference>
<reference evidence="2" key="3">
    <citation type="submission" date="2020-12" db="UniProtKB">
        <authorList>
            <consortium name="EnsemblPlants"/>
        </authorList>
    </citation>
    <scope>IDENTIFICATION</scope>
</reference>
<dbReference type="SFLD" id="SFLDG01129">
    <property type="entry name" value="C1.5:_HAD__Beta-PGM__Phosphata"/>
    <property type="match status" value="1"/>
</dbReference>
<dbReference type="EMBL" id="ABEU02000017">
    <property type="protein sequence ID" value="PNR35887.1"/>
    <property type="molecule type" value="Genomic_DNA"/>
</dbReference>
<dbReference type="Pfam" id="PF00702">
    <property type="entry name" value="Hydrolase"/>
    <property type="match status" value="1"/>
</dbReference>
<evidence type="ECO:0008006" key="4">
    <source>
        <dbReference type="Google" id="ProtNLM"/>
    </source>
</evidence>
<dbReference type="AlphaFoldDB" id="A9RSL1"/>
<reference evidence="1 3" key="1">
    <citation type="journal article" date="2008" name="Science">
        <title>The Physcomitrella genome reveals evolutionary insights into the conquest of land by plants.</title>
        <authorList>
            <person name="Rensing S."/>
            <person name="Lang D."/>
            <person name="Zimmer A."/>
            <person name="Terry A."/>
            <person name="Salamov A."/>
            <person name="Shapiro H."/>
            <person name="Nishiyama T."/>
            <person name="Perroud P.-F."/>
            <person name="Lindquist E."/>
            <person name="Kamisugi Y."/>
            <person name="Tanahashi T."/>
            <person name="Sakakibara K."/>
            <person name="Fujita T."/>
            <person name="Oishi K."/>
            <person name="Shin-I T."/>
            <person name="Kuroki Y."/>
            <person name="Toyoda A."/>
            <person name="Suzuki Y."/>
            <person name="Hashimoto A."/>
            <person name="Yamaguchi K."/>
            <person name="Sugano A."/>
            <person name="Kohara Y."/>
            <person name="Fujiyama A."/>
            <person name="Anterola A."/>
            <person name="Aoki S."/>
            <person name="Ashton N."/>
            <person name="Barbazuk W.B."/>
            <person name="Barker E."/>
            <person name="Bennetzen J."/>
            <person name="Bezanilla M."/>
            <person name="Blankenship R."/>
            <person name="Cho S.H."/>
            <person name="Dutcher S."/>
            <person name="Estelle M."/>
            <person name="Fawcett J.A."/>
            <person name="Gundlach H."/>
            <person name="Hanada K."/>
            <person name="Heyl A."/>
            <person name="Hicks K.A."/>
            <person name="Hugh J."/>
            <person name="Lohr M."/>
            <person name="Mayer K."/>
            <person name="Melkozernov A."/>
            <person name="Murata T."/>
            <person name="Nelson D."/>
            <person name="Pils B."/>
            <person name="Prigge M."/>
            <person name="Reiss B."/>
            <person name="Renner T."/>
            <person name="Rombauts S."/>
            <person name="Rushton P."/>
            <person name="Sanderfoot A."/>
            <person name="Schween G."/>
            <person name="Shiu S.-H."/>
            <person name="Stueber K."/>
            <person name="Theodoulou F.L."/>
            <person name="Tu H."/>
            <person name="Van de Peer Y."/>
            <person name="Verrier P.J."/>
            <person name="Waters E."/>
            <person name="Wood A."/>
            <person name="Yang L."/>
            <person name="Cove D."/>
            <person name="Cuming A."/>
            <person name="Hasebe M."/>
            <person name="Lucas S."/>
            <person name="Mishler D.B."/>
            <person name="Reski R."/>
            <person name="Grigoriev I."/>
            <person name="Quatrano R.S."/>
            <person name="Boore J.L."/>
        </authorList>
    </citation>
    <scope>NUCLEOTIDE SEQUENCE [LARGE SCALE GENOMIC DNA]</scope>
    <source>
        <strain evidence="2 3">cv. Gransden 2004</strain>
    </source>
</reference>
<dbReference type="Gene3D" id="1.10.260.80">
    <property type="match status" value="1"/>
</dbReference>